<comment type="caution">
    <text evidence="2">The sequence shown here is derived from an EMBL/GenBank/DDBJ whole genome shotgun (WGS) entry which is preliminary data.</text>
</comment>
<evidence type="ECO:0000313" key="3">
    <source>
        <dbReference type="Proteomes" id="UP000588112"/>
    </source>
</evidence>
<dbReference type="EMBL" id="JACHBR010000001">
    <property type="protein sequence ID" value="MBB5624479.1"/>
    <property type="molecule type" value="Genomic_DNA"/>
</dbReference>
<sequence length="93" mass="10358">MNRVDPRNLSVRDLRDELRELEESWMETLLRGSDNDLDDHAVRTRELEEEFDRRARGDAPPQGDAAAEQAPSGSEGDAEQAPQARSGPEAVAE</sequence>
<gene>
    <name evidence="2" type="ORF">BJ981_000178</name>
</gene>
<accession>A0A7W8YZ42</accession>
<reference evidence="2 3" key="1">
    <citation type="submission" date="2020-08" db="EMBL/GenBank/DDBJ databases">
        <title>Sequencing the genomes of 1000 actinobacteria strains.</title>
        <authorList>
            <person name="Klenk H.-P."/>
        </authorList>
    </citation>
    <scope>NUCLEOTIDE SEQUENCE [LARGE SCALE GENOMIC DNA]</scope>
    <source>
        <strain evidence="2 3">DSM 45790</strain>
    </source>
</reference>
<dbReference type="Pfam" id="PF19655">
    <property type="entry name" value="DUF6158"/>
    <property type="match status" value="1"/>
</dbReference>
<feature type="region of interest" description="Disordered" evidence="1">
    <location>
        <begin position="31"/>
        <end position="93"/>
    </location>
</feature>
<dbReference type="InterPro" id="IPR046156">
    <property type="entry name" value="DUF6158"/>
</dbReference>
<evidence type="ECO:0000313" key="2">
    <source>
        <dbReference type="EMBL" id="MBB5624479.1"/>
    </source>
</evidence>
<feature type="compositionally biased region" description="Basic and acidic residues" evidence="1">
    <location>
        <begin position="38"/>
        <end position="57"/>
    </location>
</feature>
<name>A0A7W8YZ42_9ACTN</name>
<protein>
    <submittedName>
        <fullName evidence="2">Uncharacterized protein</fullName>
    </submittedName>
</protein>
<proteinExistence type="predicted"/>
<evidence type="ECO:0000256" key="1">
    <source>
        <dbReference type="SAM" id="MobiDB-lite"/>
    </source>
</evidence>
<dbReference type="Proteomes" id="UP000588112">
    <property type="component" value="Unassembled WGS sequence"/>
</dbReference>
<dbReference type="RefSeq" id="WP_184607848.1">
    <property type="nucleotide sequence ID" value="NZ_BOOS01000013.1"/>
</dbReference>
<keyword evidence="3" id="KW-1185">Reference proteome</keyword>
<dbReference type="AlphaFoldDB" id="A0A7W8YZ42"/>
<organism evidence="2 3">
    <name type="scientific">Sphaerisporangium krabiense</name>
    <dbReference type="NCBI Taxonomy" id="763782"/>
    <lineage>
        <taxon>Bacteria</taxon>
        <taxon>Bacillati</taxon>
        <taxon>Actinomycetota</taxon>
        <taxon>Actinomycetes</taxon>
        <taxon>Streptosporangiales</taxon>
        <taxon>Streptosporangiaceae</taxon>
        <taxon>Sphaerisporangium</taxon>
    </lineage>
</organism>